<comment type="caution">
    <text evidence="1">The sequence shown here is derived from an EMBL/GenBank/DDBJ whole genome shotgun (WGS) entry which is preliminary data.</text>
</comment>
<sequence length="147" mass="16256">MNNTGCSLFLFDSDIPEVNAYKSVFANCNEPMKILAPPPDNIPCTKLLQAVLQNDTFFCKACVKCLDTYKVNLVLEYHTIEINALIIGKSGEKLFGVPCKDLVLNQRLVYQQQLPNETKTSSGALKNIQYGSSAYVKNSSGCFMACK</sequence>
<dbReference type="Proteomes" id="UP000290289">
    <property type="component" value="Chromosome 7"/>
</dbReference>
<name>A0A498JFC3_MALDO</name>
<dbReference type="AlphaFoldDB" id="A0A498JFC3"/>
<dbReference type="EMBL" id="RDQH01000333">
    <property type="protein sequence ID" value="RXH94378.1"/>
    <property type="molecule type" value="Genomic_DNA"/>
</dbReference>
<dbReference type="InterPro" id="IPR012340">
    <property type="entry name" value="NA-bd_OB-fold"/>
</dbReference>
<evidence type="ECO:0000313" key="2">
    <source>
        <dbReference type="Proteomes" id="UP000290289"/>
    </source>
</evidence>
<proteinExistence type="predicted"/>
<gene>
    <name evidence="1" type="ORF">DVH24_024062</name>
</gene>
<reference evidence="1 2" key="1">
    <citation type="submission" date="2018-10" db="EMBL/GenBank/DDBJ databases">
        <title>A high-quality apple genome assembly.</title>
        <authorList>
            <person name="Hu J."/>
        </authorList>
    </citation>
    <scope>NUCLEOTIDE SEQUENCE [LARGE SCALE GENOMIC DNA]</scope>
    <source>
        <strain evidence="2">cv. HFTH1</strain>
        <tissue evidence="1">Young leaf</tissue>
    </source>
</reference>
<keyword evidence="2" id="KW-1185">Reference proteome</keyword>
<accession>A0A498JFC3</accession>
<organism evidence="1 2">
    <name type="scientific">Malus domestica</name>
    <name type="common">Apple</name>
    <name type="synonym">Pyrus malus</name>
    <dbReference type="NCBI Taxonomy" id="3750"/>
    <lineage>
        <taxon>Eukaryota</taxon>
        <taxon>Viridiplantae</taxon>
        <taxon>Streptophyta</taxon>
        <taxon>Embryophyta</taxon>
        <taxon>Tracheophyta</taxon>
        <taxon>Spermatophyta</taxon>
        <taxon>Magnoliopsida</taxon>
        <taxon>eudicotyledons</taxon>
        <taxon>Gunneridae</taxon>
        <taxon>Pentapetalae</taxon>
        <taxon>rosids</taxon>
        <taxon>fabids</taxon>
        <taxon>Rosales</taxon>
        <taxon>Rosaceae</taxon>
        <taxon>Amygdaloideae</taxon>
        <taxon>Maleae</taxon>
        <taxon>Malus</taxon>
    </lineage>
</organism>
<dbReference type="Gene3D" id="2.40.50.140">
    <property type="entry name" value="Nucleic acid-binding proteins"/>
    <property type="match status" value="1"/>
</dbReference>
<protein>
    <submittedName>
        <fullName evidence="1">Uncharacterized protein</fullName>
    </submittedName>
</protein>
<evidence type="ECO:0000313" key="1">
    <source>
        <dbReference type="EMBL" id="RXH94378.1"/>
    </source>
</evidence>